<accession>A0A401JYW1</accession>
<comment type="caution">
    <text evidence="11">The sequence shown here is derived from an EMBL/GenBank/DDBJ whole genome shotgun (WGS) entry which is preliminary data.</text>
</comment>
<keyword evidence="12" id="KW-1185">Reference proteome</keyword>
<reference evidence="11 12" key="1">
    <citation type="journal article" date="2019" name="Front. Microbiol.">
        <title>Genomes of Neutrophilic Sulfur-Oxidizing Chemolithoautotrophs Representing 9 Proteobacterial Species From 8 Genera.</title>
        <authorList>
            <person name="Watanabe T."/>
            <person name="Kojima H."/>
            <person name="Umezawa K."/>
            <person name="Hori C."/>
            <person name="Takasuka T.E."/>
            <person name="Kato Y."/>
            <person name="Fukui M."/>
        </authorList>
    </citation>
    <scope>NUCLEOTIDE SEQUENCE [LARGE SCALE GENOMIC DNA]</scope>
    <source>
        <strain evidence="11 12">TTN</strain>
    </source>
</reference>
<evidence type="ECO:0000256" key="5">
    <source>
        <dbReference type="ARBA" id="ARBA00022927"/>
    </source>
</evidence>
<dbReference type="PANTHER" id="PTHR30625:SF15">
    <property type="entry name" value="BIOPOLYMER TRANSPORT PROTEIN EXBB"/>
    <property type="match status" value="1"/>
</dbReference>
<evidence type="ECO:0000313" key="12">
    <source>
        <dbReference type="Proteomes" id="UP000286806"/>
    </source>
</evidence>
<evidence type="ECO:0000256" key="9">
    <source>
        <dbReference type="SAM" id="Phobius"/>
    </source>
</evidence>
<dbReference type="GO" id="GO:0005886">
    <property type="term" value="C:plasma membrane"/>
    <property type="evidence" value="ECO:0007669"/>
    <property type="project" value="UniProtKB-SubCell"/>
</dbReference>
<keyword evidence="7 9" id="KW-0472">Membrane</keyword>
<keyword evidence="6 9" id="KW-1133">Transmembrane helix</keyword>
<comment type="subcellular location">
    <subcellularLocation>
        <location evidence="1">Cell membrane</location>
        <topology evidence="1">Multi-pass membrane protein</topology>
    </subcellularLocation>
    <subcellularLocation>
        <location evidence="8">Membrane</location>
        <topology evidence="8">Multi-pass membrane protein</topology>
    </subcellularLocation>
</comment>
<evidence type="ECO:0000259" key="10">
    <source>
        <dbReference type="Pfam" id="PF01618"/>
    </source>
</evidence>
<keyword evidence="3" id="KW-1003">Cell membrane</keyword>
<evidence type="ECO:0000256" key="2">
    <source>
        <dbReference type="ARBA" id="ARBA00022448"/>
    </source>
</evidence>
<sequence>MSYNLLHDVIMYAMLGMALIATYVIVERMIFFSYAMKEGKGLAALVNSHLHDSNLHKALRDQFCDSRGPQGQAMCEIVDAAPMSHAATEFFVQSVYVAKQPLITKRLWLLDTIVTLSPLMGLLGTIMGIIDAFHSLAANGTSDPTAVSRGIGTALFATGLGIAIALYSMAFFNFFGEKVEQVNNQMKLISLKFLATK</sequence>
<evidence type="ECO:0000256" key="4">
    <source>
        <dbReference type="ARBA" id="ARBA00022692"/>
    </source>
</evidence>
<dbReference type="InterPro" id="IPR002898">
    <property type="entry name" value="MotA_ExbB_proton_chnl"/>
</dbReference>
<protein>
    <submittedName>
        <fullName evidence="11">MotA/TolQ/ExbB proton channel family protein</fullName>
    </submittedName>
</protein>
<name>A0A401JYW1_9PROT</name>
<evidence type="ECO:0000256" key="8">
    <source>
        <dbReference type="RuleBase" id="RU004057"/>
    </source>
</evidence>
<evidence type="ECO:0000313" key="11">
    <source>
        <dbReference type="EMBL" id="GCB02212.1"/>
    </source>
</evidence>
<dbReference type="InterPro" id="IPR050790">
    <property type="entry name" value="ExbB/TolQ_transport"/>
</dbReference>
<keyword evidence="4 9" id="KW-0812">Transmembrane</keyword>
<dbReference type="AlphaFoldDB" id="A0A401JYW1"/>
<feature type="transmembrane region" description="Helical" evidence="9">
    <location>
        <begin position="150"/>
        <end position="176"/>
    </location>
</feature>
<evidence type="ECO:0000256" key="6">
    <source>
        <dbReference type="ARBA" id="ARBA00022989"/>
    </source>
</evidence>
<feature type="transmembrane region" description="Helical" evidence="9">
    <location>
        <begin position="108"/>
        <end position="130"/>
    </location>
</feature>
<dbReference type="OrthoDB" id="4045at2"/>
<keyword evidence="2 8" id="KW-0813">Transport</keyword>
<gene>
    <name evidence="11" type="ORF">SFMTTN_3032</name>
</gene>
<proteinExistence type="inferred from homology"/>
<keyword evidence="5 8" id="KW-0653">Protein transport</keyword>
<comment type="similarity">
    <text evidence="8">Belongs to the exbB/tolQ family.</text>
</comment>
<evidence type="ECO:0000256" key="7">
    <source>
        <dbReference type="ARBA" id="ARBA00023136"/>
    </source>
</evidence>
<evidence type="ECO:0000256" key="3">
    <source>
        <dbReference type="ARBA" id="ARBA00022475"/>
    </source>
</evidence>
<dbReference type="GO" id="GO:0017038">
    <property type="term" value="P:protein import"/>
    <property type="evidence" value="ECO:0007669"/>
    <property type="project" value="TreeGrafter"/>
</dbReference>
<dbReference type="EMBL" id="BGOW01000036">
    <property type="protein sequence ID" value="GCB02212.1"/>
    <property type="molecule type" value="Genomic_DNA"/>
</dbReference>
<evidence type="ECO:0000256" key="1">
    <source>
        <dbReference type="ARBA" id="ARBA00004651"/>
    </source>
</evidence>
<feature type="transmembrane region" description="Helical" evidence="9">
    <location>
        <begin position="6"/>
        <end position="26"/>
    </location>
</feature>
<dbReference type="Pfam" id="PF01618">
    <property type="entry name" value="MotA_ExbB"/>
    <property type="match status" value="1"/>
</dbReference>
<dbReference type="PANTHER" id="PTHR30625">
    <property type="entry name" value="PROTEIN TOLQ"/>
    <property type="match status" value="1"/>
</dbReference>
<dbReference type="Proteomes" id="UP000286806">
    <property type="component" value="Unassembled WGS sequence"/>
</dbReference>
<feature type="domain" description="MotA/TolQ/ExbB proton channel" evidence="10">
    <location>
        <begin position="96"/>
        <end position="187"/>
    </location>
</feature>
<dbReference type="RefSeq" id="WP_124705958.1">
    <property type="nucleotide sequence ID" value="NZ_BGOW01000036.1"/>
</dbReference>
<organism evidence="11 12">
    <name type="scientific">Sulfuriferula multivorans</name>
    <dbReference type="NCBI Taxonomy" id="1559896"/>
    <lineage>
        <taxon>Bacteria</taxon>
        <taxon>Pseudomonadati</taxon>
        <taxon>Pseudomonadota</taxon>
        <taxon>Betaproteobacteria</taxon>
        <taxon>Nitrosomonadales</taxon>
        <taxon>Sulfuricellaceae</taxon>
        <taxon>Sulfuriferula</taxon>
    </lineage>
</organism>